<accession>A0ABX1PCW3</accession>
<evidence type="ECO:0000313" key="1">
    <source>
        <dbReference type="EMBL" id="NMG21783.1"/>
    </source>
</evidence>
<evidence type="ECO:0000313" key="2">
    <source>
        <dbReference type="Proteomes" id="UP000718564"/>
    </source>
</evidence>
<gene>
    <name evidence="1" type="ORF">DP116_20960</name>
</gene>
<dbReference type="Gene3D" id="6.10.250.330">
    <property type="match status" value="1"/>
</dbReference>
<organism evidence="1 2">
    <name type="scientific">Brasilonema bromeliae SPC951</name>
    <dbReference type="NCBI Taxonomy" id="385972"/>
    <lineage>
        <taxon>Bacteria</taxon>
        <taxon>Bacillati</taxon>
        <taxon>Cyanobacteriota</taxon>
        <taxon>Cyanophyceae</taxon>
        <taxon>Nostocales</taxon>
        <taxon>Scytonemataceae</taxon>
        <taxon>Brasilonema</taxon>
        <taxon>Bromeliae group (in: Brasilonema)</taxon>
    </lineage>
</organism>
<name>A0ABX1PCW3_9CYAN</name>
<dbReference type="RefSeq" id="WP_169157012.1">
    <property type="nucleotide sequence ID" value="NZ_CAWPJE010000188.1"/>
</dbReference>
<proteinExistence type="predicted"/>
<comment type="caution">
    <text evidence="1">The sequence shown here is derived from an EMBL/GenBank/DDBJ whole genome shotgun (WGS) entry which is preliminary data.</text>
</comment>
<dbReference type="Proteomes" id="UP000718564">
    <property type="component" value="Unassembled WGS sequence"/>
</dbReference>
<reference evidence="1 2" key="1">
    <citation type="submission" date="2018-06" db="EMBL/GenBank/DDBJ databases">
        <title>Comparative genomics of Brasilonema spp. strains.</title>
        <authorList>
            <person name="Alvarenga D.O."/>
            <person name="Fiore M.F."/>
            <person name="Varani A.M."/>
        </authorList>
    </citation>
    <scope>NUCLEOTIDE SEQUENCE [LARGE SCALE GENOMIC DNA]</scope>
    <source>
        <strain evidence="1 2">SPC951</strain>
    </source>
</reference>
<protein>
    <submittedName>
        <fullName evidence="1">Uncharacterized protein</fullName>
    </submittedName>
</protein>
<keyword evidence="2" id="KW-1185">Reference proteome</keyword>
<dbReference type="EMBL" id="QMEB01000193">
    <property type="protein sequence ID" value="NMG21783.1"/>
    <property type="molecule type" value="Genomic_DNA"/>
</dbReference>
<sequence>MLSGIKQQVVVGKDGKIEIQTSELAEGTVVEVIVLVEQDVVETNANQSIQQDETEYLLSTEANRYHLMTAIQNIETKTNLVSFTPEEWNEEYNIRSFGI</sequence>